<name>A0A484MTA3_9ASTE</name>
<feature type="region of interest" description="Disordered" evidence="1">
    <location>
        <begin position="308"/>
        <end position="400"/>
    </location>
</feature>
<feature type="domain" description="DUF7036" evidence="3">
    <location>
        <begin position="206"/>
        <end position="297"/>
    </location>
</feature>
<dbReference type="Proteomes" id="UP000595140">
    <property type="component" value="Unassembled WGS sequence"/>
</dbReference>
<evidence type="ECO:0000313" key="5">
    <source>
        <dbReference type="Proteomes" id="UP000595140"/>
    </source>
</evidence>
<proteinExistence type="predicted"/>
<dbReference type="AlphaFoldDB" id="A0A484MTA3"/>
<organism evidence="4 5">
    <name type="scientific">Cuscuta campestris</name>
    <dbReference type="NCBI Taxonomy" id="132261"/>
    <lineage>
        <taxon>Eukaryota</taxon>
        <taxon>Viridiplantae</taxon>
        <taxon>Streptophyta</taxon>
        <taxon>Embryophyta</taxon>
        <taxon>Tracheophyta</taxon>
        <taxon>Spermatophyta</taxon>
        <taxon>Magnoliopsida</taxon>
        <taxon>eudicotyledons</taxon>
        <taxon>Gunneridae</taxon>
        <taxon>Pentapetalae</taxon>
        <taxon>asterids</taxon>
        <taxon>lamiids</taxon>
        <taxon>Solanales</taxon>
        <taxon>Convolvulaceae</taxon>
        <taxon>Cuscuteae</taxon>
        <taxon>Cuscuta</taxon>
        <taxon>Cuscuta subgen. Grammica</taxon>
        <taxon>Cuscuta sect. Cleistogrammica</taxon>
    </lineage>
</organism>
<dbReference type="PANTHER" id="PTHR33826:SF2">
    <property type="entry name" value="HYDROXYPROLINE-RICH GLYCOPROTEIN FAMILY PROTEIN"/>
    <property type="match status" value="1"/>
</dbReference>
<keyword evidence="5" id="KW-1185">Reference proteome</keyword>
<accession>A0A484MTA3</accession>
<gene>
    <name evidence="4" type="ORF">CCAM_LOCUS33949</name>
</gene>
<keyword evidence="2" id="KW-1133">Transmembrane helix</keyword>
<evidence type="ECO:0000256" key="1">
    <source>
        <dbReference type="SAM" id="MobiDB-lite"/>
    </source>
</evidence>
<sequence>MGKVEEEQSLPIAGVNQQITDSNAGSSIRIGLWLSFRCVFALLLGVSVLLSAVFSLPFFHSPNPEAQDPDSRFEGHEIVARFTLDKPHWFLDDYALQLQDDIFDEINVAETKVVIISLEPSAARPNTTEVIFAVDSDAKTVKVSPTAQSLIRSNFESILVHQSTLRLATALFGDPLSFDVLNFKGGITVSPIQSAFTMQAQQIHFNFTLNNSIKEIQDNFDELHRELKSGLHLSPYENLYISLTNTKGSTIDPLTIVKSQVLLAVGINPSKSRMKQLAKTITDSHAQNLGLNNTQFGKVKQVSLSSNWKHMLGGSPSPSPSPLPLHNHHQKTNPTPALLPSPSRGERSPVPSPSPHTHKIHKVKAPCPFGSKMGRPPSETRKQNHLSPAVSPPHSASAPLVKPLEVPTASPLPRVDPPPDAVPPDKVHFISSMPSSASFAIPYSYLWALSLCLLVHFIYKS</sequence>
<keyword evidence="2" id="KW-0812">Transmembrane</keyword>
<evidence type="ECO:0000259" key="3">
    <source>
        <dbReference type="Pfam" id="PF23041"/>
    </source>
</evidence>
<protein>
    <recommendedName>
        <fullName evidence="3">DUF7036 domain-containing protein</fullName>
    </recommendedName>
</protein>
<evidence type="ECO:0000256" key="2">
    <source>
        <dbReference type="SAM" id="Phobius"/>
    </source>
</evidence>
<evidence type="ECO:0000313" key="4">
    <source>
        <dbReference type="EMBL" id="VFQ92173.1"/>
    </source>
</evidence>
<dbReference type="EMBL" id="OOIL02004481">
    <property type="protein sequence ID" value="VFQ92173.1"/>
    <property type="molecule type" value="Genomic_DNA"/>
</dbReference>
<feature type="transmembrane region" description="Helical" evidence="2">
    <location>
        <begin position="440"/>
        <end position="459"/>
    </location>
</feature>
<feature type="compositionally biased region" description="Low complexity" evidence="1">
    <location>
        <begin position="385"/>
        <end position="400"/>
    </location>
</feature>
<keyword evidence="2" id="KW-0472">Membrane</keyword>
<dbReference type="OrthoDB" id="687571at2759"/>
<dbReference type="InterPro" id="IPR055464">
    <property type="entry name" value="DUF7036"/>
</dbReference>
<reference evidence="4 5" key="1">
    <citation type="submission" date="2018-04" db="EMBL/GenBank/DDBJ databases">
        <authorList>
            <person name="Vogel A."/>
        </authorList>
    </citation>
    <scope>NUCLEOTIDE SEQUENCE [LARGE SCALE GENOMIC DNA]</scope>
</reference>
<dbReference type="PANTHER" id="PTHR33826">
    <property type="entry name" value="F20B24.21"/>
    <property type="match status" value="1"/>
</dbReference>
<feature type="domain" description="DUF7036" evidence="3">
    <location>
        <begin position="82"/>
        <end position="173"/>
    </location>
</feature>
<feature type="transmembrane region" description="Helical" evidence="2">
    <location>
        <begin position="38"/>
        <end position="59"/>
    </location>
</feature>
<dbReference type="Pfam" id="PF23041">
    <property type="entry name" value="DUF7036"/>
    <property type="match status" value="2"/>
</dbReference>